<evidence type="ECO:0000313" key="2">
    <source>
        <dbReference type="EMBL" id="MBW0460605.1"/>
    </source>
</evidence>
<reference evidence="2" key="1">
    <citation type="submission" date="2021-03" db="EMBL/GenBank/DDBJ databases">
        <title>Draft genome sequence of rust myrtle Austropuccinia psidii MF-1, a brazilian biotype.</title>
        <authorList>
            <person name="Quecine M.C."/>
            <person name="Pachon D.M.R."/>
            <person name="Bonatelli M.L."/>
            <person name="Correr F.H."/>
            <person name="Franceschini L.M."/>
            <person name="Leite T.F."/>
            <person name="Margarido G.R.A."/>
            <person name="Almeida C.A."/>
            <person name="Ferrarezi J.A."/>
            <person name="Labate C.A."/>
        </authorList>
    </citation>
    <scope>NUCLEOTIDE SEQUENCE</scope>
    <source>
        <strain evidence="2">MF-1</strain>
    </source>
</reference>
<dbReference type="InterPro" id="IPR053134">
    <property type="entry name" value="RNA-dir_DNA_polymerase"/>
</dbReference>
<gene>
    <name evidence="2" type="ORF">O181_000320</name>
</gene>
<dbReference type="InterPro" id="IPR000477">
    <property type="entry name" value="RT_dom"/>
</dbReference>
<dbReference type="AlphaFoldDB" id="A0A9Q3B8S6"/>
<evidence type="ECO:0000313" key="3">
    <source>
        <dbReference type="Proteomes" id="UP000765509"/>
    </source>
</evidence>
<dbReference type="OrthoDB" id="6776860at2759"/>
<dbReference type="Pfam" id="PF00078">
    <property type="entry name" value="RVT_1"/>
    <property type="match status" value="1"/>
</dbReference>
<proteinExistence type="predicted"/>
<dbReference type="Gene3D" id="3.10.10.10">
    <property type="entry name" value="HIV Type 1 Reverse Transcriptase, subunit A, domain 1"/>
    <property type="match status" value="1"/>
</dbReference>
<feature type="domain" description="Reverse transcriptase" evidence="1">
    <location>
        <begin position="94"/>
        <end position="188"/>
    </location>
</feature>
<comment type="caution">
    <text evidence="2">The sequence shown here is derived from an EMBL/GenBank/DDBJ whole genome shotgun (WGS) entry which is preliminary data.</text>
</comment>
<protein>
    <recommendedName>
        <fullName evidence="1">Reverse transcriptase domain-containing protein</fullName>
    </recommendedName>
</protein>
<dbReference type="InterPro" id="IPR043128">
    <property type="entry name" value="Rev_trsase/Diguanyl_cyclase"/>
</dbReference>
<dbReference type="EMBL" id="AVOT02000035">
    <property type="protein sequence ID" value="MBW0460605.1"/>
    <property type="molecule type" value="Genomic_DNA"/>
</dbReference>
<dbReference type="PANTHER" id="PTHR24559">
    <property type="entry name" value="TRANSPOSON TY3-I GAG-POL POLYPROTEIN"/>
    <property type="match status" value="1"/>
</dbReference>
<dbReference type="Gene3D" id="3.30.70.270">
    <property type="match status" value="1"/>
</dbReference>
<dbReference type="PANTHER" id="PTHR24559:SF444">
    <property type="entry name" value="REVERSE TRANSCRIPTASE DOMAIN-CONTAINING PROTEIN"/>
    <property type="match status" value="1"/>
</dbReference>
<accession>A0A9Q3B8S6</accession>
<name>A0A9Q3B8S6_9BASI</name>
<dbReference type="Proteomes" id="UP000765509">
    <property type="component" value="Unassembled WGS sequence"/>
</dbReference>
<dbReference type="SUPFAM" id="SSF56672">
    <property type="entry name" value="DNA/RNA polymerases"/>
    <property type="match status" value="1"/>
</dbReference>
<evidence type="ECO:0000259" key="1">
    <source>
        <dbReference type="Pfam" id="PF00078"/>
    </source>
</evidence>
<dbReference type="InterPro" id="IPR043502">
    <property type="entry name" value="DNA/RNA_pol_sf"/>
</dbReference>
<sequence length="199" mass="22942">MKEELINILYKYKHAFATDKEPLGAIIRHEVEIILNLEKPYPSVLRRPAYTASTRARKALEVHIKGIINLGALKKVGHNEQVEVSTPAIISWHDGKSRMLGSFRALNTYTIPDRYPIPRVHVKLTQLLQAKLITSMDSLKGFHKNVSKYYSRKLLMIKVHCGIYEYLRIPFGIKISPSHYQTMINTMFPEELSEGWIII</sequence>
<keyword evidence="3" id="KW-1185">Reference proteome</keyword>
<organism evidence="2 3">
    <name type="scientific">Austropuccinia psidii MF-1</name>
    <dbReference type="NCBI Taxonomy" id="1389203"/>
    <lineage>
        <taxon>Eukaryota</taxon>
        <taxon>Fungi</taxon>
        <taxon>Dikarya</taxon>
        <taxon>Basidiomycota</taxon>
        <taxon>Pucciniomycotina</taxon>
        <taxon>Pucciniomycetes</taxon>
        <taxon>Pucciniales</taxon>
        <taxon>Sphaerophragmiaceae</taxon>
        <taxon>Austropuccinia</taxon>
    </lineage>
</organism>